<dbReference type="SUPFAM" id="SSF57850">
    <property type="entry name" value="RING/U-box"/>
    <property type="match status" value="1"/>
</dbReference>
<feature type="non-terminal residue" evidence="3">
    <location>
        <position position="152"/>
    </location>
</feature>
<dbReference type="EMBL" id="CAJVPL010004075">
    <property type="protein sequence ID" value="CAG8642692.1"/>
    <property type="molecule type" value="Genomic_DNA"/>
</dbReference>
<evidence type="ECO:0000313" key="4">
    <source>
        <dbReference type="Proteomes" id="UP000789831"/>
    </source>
</evidence>
<dbReference type="AlphaFoldDB" id="A0A9N9DKT8"/>
<protein>
    <submittedName>
        <fullName evidence="3">4228_t:CDS:1</fullName>
    </submittedName>
</protein>
<dbReference type="GO" id="GO:0008270">
    <property type="term" value="F:zinc ion binding"/>
    <property type="evidence" value="ECO:0007669"/>
    <property type="project" value="UniProtKB-KW"/>
</dbReference>
<evidence type="ECO:0000259" key="2">
    <source>
        <dbReference type="PROSITE" id="PS50089"/>
    </source>
</evidence>
<dbReference type="OrthoDB" id="2443808at2759"/>
<name>A0A9N9DKT8_9GLOM</name>
<keyword evidence="1" id="KW-0863">Zinc-finger</keyword>
<proteinExistence type="predicted"/>
<dbReference type="Proteomes" id="UP000789831">
    <property type="component" value="Unassembled WGS sequence"/>
</dbReference>
<organism evidence="3 4">
    <name type="scientific">Ambispora gerdemannii</name>
    <dbReference type="NCBI Taxonomy" id="144530"/>
    <lineage>
        <taxon>Eukaryota</taxon>
        <taxon>Fungi</taxon>
        <taxon>Fungi incertae sedis</taxon>
        <taxon>Mucoromycota</taxon>
        <taxon>Glomeromycotina</taxon>
        <taxon>Glomeromycetes</taxon>
        <taxon>Archaeosporales</taxon>
        <taxon>Ambisporaceae</taxon>
        <taxon>Ambispora</taxon>
    </lineage>
</organism>
<keyword evidence="1" id="KW-0479">Metal-binding</keyword>
<gene>
    <name evidence="3" type="ORF">AGERDE_LOCUS11049</name>
</gene>
<evidence type="ECO:0000313" key="3">
    <source>
        <dbReference type="EMBL" id="CAG8642692.1"/>
    </source>
</evidence>
<reference evidence="3" key="1">
    <citation type="submission" date="2021-06" db="EMBL/GenBank/DDBJ databases">
        <authorList>
            <person name="Kallberg Y."/>
            <person name="Tangrot J."/>
            <person name="Rosling A."/>
        </authorList>
    </citation>
    <scope>NUCLEOTIDE SEQUENCE</scope>
    <source>
        <strain evidence="3">MT106</strain>
    </source>
</reference>
<evidence type="ECO:0000256" key="1">
    <source>
        <dbReference type="PROSITE-ProRule" id="PRU00175"/>
    </source>
</evidence>
<keyword evidence="4" id="KW-1185">Reference proteome</keyword>
<feature type="domain" description="RING-type" evidence="2">
    <location>
        <begin position="29"/>
        <end position="83"/>
    </location>
</feature>
<dbReference type="PROSITE" id="PS50089">
    <property type="entry name" value="ZF_RING_2"/>
    <property type="match status" value="1"/>
</dbReference>
<comment type="caution">
    <text evidence="3">The sequence shown here is derived from an EMBL/GenBank/DDBJ whole genome shotgun (WGS) entry which is preliminary data.</text>
</comment>
<dbReference type="InterPro" id="IPR001841">
    <property type="entry name" value="Znf_RING"/>
</dbReference>
<sequence>MKGVTNWVWESARDNNTLPAYLKVGDTVCQLCYNGMIVQPSAAMKEDMKATFDDTLLELKILACGHKYHVECLNEVDQKCSPCLEFLKNGIQMNVDQLLERLKGMKDKDKKNTKTIENVQVQESNRTEKLKNEIDEDDELIVISGIKNTEFD</sequence>
<keyword evidence="1" id="KW-0862">Zinc</keyword>
<accession>A0A9N9DKT8</accession>